<feature type="compositionally biased region" description="Low complexity" evidence="2">
    <location>
        <begin position="277"/>
        <end position="305"/>
    </location>
</feature>
<accession>A0A6A3E8S5</accession>
<feature type="compositionally biased region" description="Low complexity" evidence="2">
    <location>
        <begin position="10"/>
        <end position="28"/>
    </location>
</feature>
<evidence type="ECO:0000256" key="1">
    <source>
        <dbReference type="SAM" id="Coils"/>
    </source>
</evidence>
<feature type="compositionally biased region" description="Basic and acidic residues" evidence="2">
    <location>
        <begin position="361"/>
        <end position="376"/>
    </location>
</feature>
<proteinExistence type="predicted"/>
<dbReference type="EMBL" id="QXGF01002059">
    <property type="protein sequence ID" value="KAE8926338.1"/>
    <property type="molecule type" value="Genomic_DNA"/>
</dbReference>
<evidence type="ECO:0000313" key="4">
    <source>
        <dbReference type="EMBL" id="KAE9067842.1"/>
    </source>
</evidence>
<dbReference type="Proteomes" id="UP000440732">
    <property type="component" value="Unassembled WGS sequence"/>
</dbReference>
<name>A0A6A3E8S5_9STRA</name>
<gene>
    <name evidence="4" type="ORF">PF006_g29910</name>
    <name evidence="3" type="ORF">PF009_g23469</name>
</gene>
<feature type="coiled-coil region" evidence="1">
    <location>
        <begin position="113"/>
        <end position="217"/>
    </location>
</feature>
<keyword evidence="1" id="KW-0175">Coiled coil</keyword>
<evidence type="ECO:0000313" key="6">
    <source>
        <dbReference type="Proteomes" id="UP000440732"/>
    </source>
</evidence>
<comment type="caution">
    <text evidence="3">The sequence shown here is derived from an EMBL/GenBank/DDBJ whole genome shotgun (WGS) entry which is preliminary data.</text>
</comment>
<reference evidence="5 6" key="1">
    <citation type="submission" date="2018-08" db="EMBL/GenBank/DDBJ databases">
        <title>Genomic investigation of the strawberry pathogen Phytophthora fragariae indicates pathogenicity is determined by transcriptional variation in three key races.</title>
        <authorList>
            <person name="Adams T.M."/>
            <person name="Armitage A.D."/>
            <person name="Sobczyk M.K."/>
            <person name="Bates H.J."/>
            <person name="Dunwell J.M."/>
            <person name="Nellist C.F."/>
            <person name="Harrison R.J."/>
        </authorList>
    </citation>
    <scope>NUCLEOTIDE SEQUENCE [LARGE SCALE GENOMIC DNA]</scope>
    <source>
        <strain evidence="4 6">NOV-5</strain>
        <strain evidence="3 5">NOV-9</strain>
    </source>
</reference>
<dbReference type="Proteomes" id="UP000429523">
    <property type="component" value="Unassembled WGS sequence"/>
</dbReference>
<feature type="region of interest" description="Disordered" evidence="2">
    <location>
        <begin position="1"/>
        <end position="28"/>
    </location>
</feature>
<feature type="region of interest" description="Disordered" evidence="2">
    <location>
        <begin position="267"/>
        <end position="395"/>
    </location>
</feature>
<feature type="compositionally biased region" description="Low complexity" evidence="2">
    <location>
        <begin position="330"/>
        <end position="344"/>
    </location>
</feature>
<evidence type="ECO:0000313" key="5">
    <source>
        <dbReference type="Proteomes" id="UP000429523"/>
    </source>
</evidence>
<dbReference type="EMBL" id="QXGA01005300">
    <property type="protein sequence ID" value="KAE9067842.1"/>
    <property type="molecule type" value="Genomic_DNA"/>
</dbReference>
<evidence type="ECO:0000256" key="2">
    <source>
        <dbReference type="SAM" id="MobiDB-lite"/>
    </source>
</evidence>
<sequence>MSPSYPPLPASTSTPAADSSSSHSAIVPASSSAGLIVQISNLRHELARAQESERRAREASRMSSDRREQAEQRLLDVERENQRLQAAVSMETIRGDAYKASFDRNVEQRTQDNVEASEVVATLESQVEEQNQRLQDLQLVVDRQTADHGVLSSRADESEGRVAELTAELTVATTKRDEEESRRLQIEADLEAARASLAELQRDCSALREELDRSRGQTRQAVRDRDILQGTLDIVRGAVLPPTSIPVIPSVGGSTIYKPPLRRRALRMSAPPMGSGPAYTPLATTPTTPVSSAETSGGASTSHSGPVTSKRRAQVSSSERQRKVPKKAVSTLSASSKRPSSTPSQLACPSGGDDGSSSSDDSGHDSEGGRSSRSSDRASGGGSDQDDDDSEVGEEKRPAMQVIAPFFTPVMPPVGSLSSWGSIDVHPWDGDLLISLCFSTITVVELRTIFPPPLSSGWIHPVKPPRGTPVPSYNEALVTDVQVRRLYSKKPWLVLCQLPDAWTFASDDADFVSLIRVFSFHLKKWCQVYWECTHTFPLGEHPSAFLLELQEDRSTRKSRAKFNFDQTVLPAVIRLMRHGRCDIDVLLDPIFTPFPPTRHRTKWYPTDTVDTLADGSPDPDSLYRALQRVDRAEPWRLYFRNAPADHPARSLDRLKDKFVPVVE</sequence>
<protein>
    <submittedName>
        <fullName evidence="3">Uncharacterized protein</fullName>
    </submittedName>
</protein>
<evidence type="ECO:0000313" key="3">
    <source>
        <dbReference type="EMBL" id="KAE8926338.1"/>
    </source>
</evidence>
<organism evidence="3 5">
    <name type="scientific">Phytophthora fragariae</name>
    <dbReference type="NCBI Taxonomy" id="53985"/>
    <lineage>
        <taxon>Eukaryota</taxon>
        <taxon>Sar</taxon>
        <taxon>Stramenopiles</taxon>
        <taxon>Oomycota</taxon>
        <taxon>Peronosporomycetes</taxon>
        <taxon>Peronosporales</taxon>
        <taxon>Peronosporaceae</taxon>
        <taxon>Phytophthora</taxon>
    </lineage>
</organism>
<dbReference type="AlphaFoldDB" id="A0A6A3E8S5"/>
<feature type="region of interest" description="Disordered" evidence="2">
    <location>
        <begin position="48"/>
        <end position="71"/>
    </location>
</feature>